<dbReference type="EMBL" id="JAFDVD010000012">
    <property type="protein sequence ID" value="MBM6400990.1"/>
    <property type="molecule type" value="Genomic_DNA"/>
</dbReference>
<dbReference type="RefSeq" id="WP_204131454.1">
    <property type="nucleotide sequence ID" value="NZ_JAFDVD010000012.1"/>
</dbReference>
<name>A0ABS2CMI8_9MICO</name>
<dbReference type="InterPro" id="IPR007554">
    <property type="entry name" value="Glycerophosphate_synth"/>
</dbReference>
<proteinExistence type="predicted"/>
<dbReference type="Gene3D" id="3.40.50.12580">
    <property type="match status" value="1"/>
</dbReference>
<keyword evidence="2" id="KW-1185">Reference proteome</keyword>
<dbReference type="InterPro" id="IPR043148">
    <property type="entry name" value="TagF_C"/>
</dbReference>
<dbReference type="Pfam" id="PF04464">
    <property type="entry name" value="Glyphos_transf"/>
    <property type="match status" value="1"/>
</dbReference>
<protein>
    <submittedName>
        <fullName evidence="1">CDP-glycerol glycerophosphotransferase family protein</fullName>
    </submittedName>
</protein>
<accession>A0ABS2CMI8</accession>
<dbReference type="Proteomes" id="UP001430172">
    <property type="component" value="Unassembled WGS sequence"/>
</dbReference>
<reference evidence="1" key="1">
    <citation type="submission" date="2021-02" db="EMBL/GenBank/DDBJ databases">
        <title>Phycicoccus sp. MQZ13P-5T, whole genome shotgun sequence.</title>
        <authorList>
            <person name="Tuo L."/>
        </authorList>
    </citation>
    <scope>NUCLEOTIDE SEQUENCE</scope>
    <source>
        <strain evidence="1">MQZ13P-5</strain>
    </source>
</reference>
<sequence>MSTIGHVIRQLRVQASNWWRADSTARAATAATPLPDAPVAVFFAGGPVELYQLADWLPVLEDLDEVVPLVVVCTRPDGARAAMAATRLPVRLAKGAPDLERLVRSDGVRGVLYVNHLERNFRMLRFAEPVHVYLGHGESDKDSSISNQNKAYDYSFVAGPAGRDRLQRVLRGYDAAVRAPMVGRPQLDHDSPGAPSWERDGRTRVLYAPTWEGDRPAMSYGSVATHGVALVRALVEDGGFRVVYRPHPRSGTTSDAYRRADHEVRALLESPDHLVDTGPYGWQRAFADVCVTDVSSVAYDWAATGKPLVVTLPGAAATPTDGSRLLDAVPRLAASEASRAPALLRSLGEEMPAGWSEVVEHYVGDTTPGAATARFRAAVLEALRS</sequence>
<gene>
    <name evidence="1" type="ORF">JQN70_11375</name>
</gene>
<evidence type="ECO:0000313" key="2">
    <source>
        <dbReference type="Proteomes" id="UP001430172"/>
    </source>
</evidence>
<evidence type="ECO:0000313" key="1">
    <source>
        <dbReference type="EMBL" id="MBM6400990.1"/>
    </source>
</evidence>
<comment type="caution">
    <text evidence="1">The sequence shown here is derived from an EMBL/GenBank/DDBJ whole genome shotgun (WGS) entry which is preliminary data.</text>
</comment>
<organism evidence="1 2">
    <name type="scientific">Phycicoccus sonneratiae</name>
    <dbReference type="NCBI Taxonomy" id="2807628"/>
    <lineage>
        <taxon>Bacteria</taxon>
        <taxon>Bacillati</taxon>
        <taxon>Actinomycetota</taxon>
        <taxon>Actinomycetes</taxon>
        <taxon>Micrococcales</taxon>
        <taxon>Intrasporangiaceae</taxon>
        <taxon>Phycicoccus</taxon>
    </lineage>
</organism>